<dbReference type="AlphaFoldDB" id="A0A9X3MMT4"/>
<name>A0A9X3MMT4_9ACTN</name>
<keyword evidence="4" id="KW-1185">Reference proteome</keyword>
<dbReference type="GO" id="GO:0003824">
    <property type="term" value="F:catalytic activity"/>
    <property type="evidence" value="ECO:0007669"/>
    <property type="project" value="InterPro"/>
</dbReference>
<dbReference type="InterPro" id="IPR018376">
    <property type="entry name" value="Enoyl-CoA_hyd/isom_CS"/>
</dbReference>
<sequence length="261" mass="27125">MKESVTLEVRDRVAYLTLNRPEAGNALNPAVIHAFRDAAESLDERDDVGAVLFTGAGKNFSVGGDLQFMHDAGDDVADAVYGLATTMHAGILALAELDAPVISVVRGAAAGGGMSLAIAADLVLAAETAHFTVAYTAIGFSMDGGASWTLPRIVGHRKATELALLNERLSSARAAELGLVTRVLADDALEAEADALAQRLANGPIGAHGAIKRLLRFSSTSPFGQQLEDEARTIAGLSAAPDGREGVLAFLDKRAPHFGEP</sequence>
<dbReference type="PANTHER" id="PTHR42964:SF1">
    <property type="entry name" value="POLYKETIDE BIOSYNTHESIS ENOYL-COA HYDRATASE PKSH-RELATED"/>
    <property type="match status" value="1"/>
</dbReference>
<evidence type="ECO:0000313" key="3">
    <source>
        <dbReference type="EMBL" id="MDA0159379.1"/>
    </source>
</evidence>
<dbReference type="CDD" id="cd06558">
    <property type="entry name" value="crotonase-like"/>
    <property type="match status" value="1"/>
</dbReference>
<dbReference type="InterPro" id="IPR014748">
    <property type="entry name" value="Enoyl-CoA_hydra_C"/>
</dbReference>
<dbReference type="EMBL" id="JAPDOD010000002">
    <property type="protein sequence ID" value="MDA0159379.1"/>
    <property type="molecule type" value="Genomic_DNA"/>
</dbReference>
<evidence type="ECO:0000313" key="4">
    <source>
        <dbReference type="Proteomes" id="UP001149140"/>
    </source>
</evidence>
<proteinExistence type="inferred from homology"/>
<dbReference type="SUPFAM" id="SSF52096">
    <property type="entry name" value="ClpP/crotonase"/>
    <property type="match status" value="1"/>
</dbReference>
<organism evidence="3 4">
    <name type="scientific">Solirubrobacter ginsenosidimutans</name>
    <dbReference type="NCBI Taxonomy" id="490573"/>
    <lineage>
        <taxon>Bacteria</taxon>
        <taxon>Bacillati</taxon>
        <taxon>Actinomycetota</taxon>
        <taxon>Thermoleophilia</taxon>
        <taxon>Solirubrobacterales</taxon>
        <taxon>Solirubrobacteraceae</taxon>
        <taxon>Solirubrobacter</taxon>
    </lineage>
</organism>
<dbReference type="RefSeq" id="WP_270038057.1">
    <property type="nucleotide sequence ID" value="NZ_JAPDOD010000002.1"/>
</dbReference>
<dbReference type="InterPro" id="IPR029045">
    <property type="entry name" value="ClpP/crotonase-like_dom_sf"/>
</dbReference>
<dbReference type="Gene3D" id="3.90.226.10">
    <property type="entry name" value="2-enoyl-CoA Hydratase, Chain A, domain 1"/>
    <property type="match status" value="1"/>
</dbReference>
<evidence type="ECO:0000256" key="2">
    <source>
        <dbReference type="RuleBase" id="RU003707"/>
    </source>
</evidence>
<dbReference type="Proteomes" id="UP001149140">
    <property type="component" value="Unassembled WGS sequence"/>
</dbReference>
<dbReference type="PANTHER" id="PTHR42964">
    <property type="entry name" value="ENOYL-COA HYDRATASE"/>
    <property type="match status" value="1"/>
</dbReference>
<dbReference type="Pfam" id="PF00378">
    <property type="entry name" value="ECH_1"/>
    <property type="match status" value="1"/>
</dbReference>
<reference evidence="3" key="1">
    <citation type="submission" date="2022-10" db="EMBL/GenBank/DDBJ databases">
        <title>The WGS of Solirubrobacter ginsenosidimutans DSM 21036.</title>
        <authorList>
            <person name="Jiang Z."/>
        </authorList>
    </citation>
    <scope>NUCLEOTIDE SEQUENCE</scope>
    <source>
        <strain evidence="3">DSM 21036</strain>
    </source>
</reference>
<dbReference type="InterPro" id="IPR051683">
    <property type="entry name" value="Enoyl-CoA_Hydratase/Isomerase"/>
</dbReference>
<dbReference type="Gene3D" id="1.10.12.10">
    <property type="entry name" value="Lyase 2-enoyl-coa Hydratase, Chain A, domain 2"/>
    <property type="match status" value="1"/>
</dbReference>
<accession>A0A9X3MMT4</accession>
<comment type="similarity">
    <text evidence="1 2">Belongs to the enoyl-CoA hydratase/isomerase family.</text>
</comment>
<gene>
    <name evidence="3" type="ORF">OM076_03800</name>
</gene>
<protein>
    <submittedName>
        <fullName evidence="3">Enoyl-CoA hydratase-related protein</fullName>
    </submittedName>
</protein>
<dbReference type="PROSITE" id="PS00166">
    <property type="entry name" value="ENOYL_COA_HYDRATASE"/>
    <property type="match status" value="1"/>
</dbReference>
<comment type="caution">
    <text evidence="3">The sequence shown here is derived from an EMBL/GenBank/DDBJ whole genome shotgun (WGS) entry which is preliminary data.</text>
</comment>
<dbReference type="InterPro" id="IPR001753">
    <property type="entry name" value="Enoyl-CoA_hydra/iso"/>
</dbReference>
<evidence type="ECO:0000256" key="1">
    <source>
        <dbReference type="ARBA" id="ARBA00005254"/>
    </source>
</evidence>